<evidence type="ECO:0000313" key="2">
    <source>
        <dbReference type="EMBL" id="MXP30809.1"/>
    </source>
</evidence>
<comment type="caution">
    <text evidence="2">The sequence shown here is derived from an EMBL/GenBank/DDBJ whole genome shotgun (WGS) entry which is preliminary data.</text>
</comment>
<feature type="signal peptide" evidence="1">
    <location>
        <begin position="1"/>
        <end position="21"/>
    </location>
</feature>
<evidence type="ECO:0000313" key="4">
    <source>
        <dbReference type="Proteomes" id="UP000446786"/>
    </source>
</evidence>
<gene>
    <name evidence="2" type="ORF">GRI94_03110</name>
    <name evidence="3" type="ORF">GRI94_17200</name>
</gene>
<evidence type="ECO:0000313" key="3">
    <source>
        <dbReference type="EMBL" id="MXP33569.1"/>
    </source>
</evidence>
<dbReference type="RefSeq" id="WP_160778319.1">
    <property type="nucleotide sequence ID" value="NZ_BAAAZF010000001.1"/>
</dbReference>
<protein>
    <submittedName>
        <fullName evidence="2">DUF2059 domain-containing protein</fullName>
    </submittedName>
</protein>
<keyword evidence="4" id="KW-1185">Reference proteome</keyword>
<name>A0A845AMX4_9SPHN</name>
<sequence>MRRFLVSSAAALGLVAAPAFAQEEGTTAQVEDARVADLMGSMFGEADPLTPEQESRLPAAQLVVDRIFPTGTYAKMMDESMKPMMDGIMGSMLQVPAAELAKLVGNLAAVDPAAEGSIGEAMAILDPAFEERNKRMMDTTLNMMTELMDEIEPSYRAGLTRAYAVRFTPAELGDMNAFFSTPSGSRYAAESMLIFMDPQVMSAMNELMPSMMEMMPKMMERMTQSVADLPPARTYSQLSADEQTRLARILGVSKDELAANEPAAETASEDAY</sequence>
<evidence type="ECO:0000256" key="1">
    <source>
        <dbReference type="SAM" id="SignalP"/>
    </source>
</evidence>
<keyword evidence="1" id="KW-0732">Signal</keyword>
<reference evidence="2 4" key="1">
    <citation type="submission" date="2019-12" db="EMBL/GenBank/DDBJ databases">
        <title>Genomic-based taxomic classification of the family Erythrobacteraceae.</title>
        <authorList>
            <person name="Xu L."/>
        </authorList>
    </citation>
    <scope>NUCLEOTIDE SEQUENCE [LARGE SCALE GENOMIC DNA]</scope>
    <source>
        <strain evidence="2 4">JCM 16677</strain>
    </source>
</reference>
<dbReference type="EMBL" id="WTYE01000001">
    <property type="protein sequence ID" value="MXP30809.1"/>
    <property type="molecule type" value="Genomic_DNA"/>
</dbReference>
<proteinExistence type="predicted"/>
<organism evidence="2 4">
    <name type="scientific">Parerythrobacter jejuensis</name>
    <dbReference type="NCBI Taxonomy" id="795812"/>
    <lineage>
        <taxon>Bacteria</taxon>
        <taxon>Pseudomonadati</taxon>
        <taxon>Pseudomonadota</taxon>
        <taxon>Alphaproteobacteria</taxon>
        <taxon>Sphingomonadales</taxon>
        <taxon>Erythrobacteraceae</taxon>
        <taxon>Parerythrobacter</taxon>
    </lineage>
</organism>
<dbReference type="AlphaFoldDB" id="A0A845AMX4"/>
<dbReference type="EMBL" id="WTYE01000001">
    <property type="protein sequence ID" value="MXP33569.1"/>
    <property type="molecule type" value="Genomic_DNA"/>
</dbReference>
<dbReference type="OrthoDB" id="7409988at2"/>
<feature type="chain" id="PRO_5044663557" evidence="1">
    <location>
        <begin position="22"/>
        <end position="272"/>
    </location>
</feature>
<dbReference type="Proteomes" id="UP000446786">
    <property type="component" value="Unassembled WGS sequence"/>
</dbReference>
<accession>A0A845AMX4</accession>